<dbReference type="KEGG" id="kko:Kkor_1172"/>
<evidence type="ECO:0000256" key="1">
    <source>
        <dbReference type="SAM" id="MobiDB-lite"/>
    </source>
</evidence>
<feature type="chain" id="PRO_5002983602" description="PgaA membrane beta barrel domain-containing protein" evidence="2">
    <location>
        <begin position="22"/>
        <end position="848"/>
    </location>
</feature>
<gene>
    <name evidence="4" type="ordered locus">Kkor_1172</name>
</gene>
<dbReference type="NCBIfam" id="TIGR03939">
    <property type="entry name" value="PGA_TPR_OMP"/>
    <property type="match status" value="1"/>
</dbReference>
<dbReference type="EMBL" id="CP001707">
    <property type="protein sequence ID" value="ACV26591.1"/>
    <property type="molecule type" value="Genomic_DNA"/>
</dbReference>
<dbReference type="HOGENOM" id="CLU_336105_0_0_6"/>
<keyword evidence="5" id="KW-1185">Reference proteome</keyword>
<dbReference type="GO" id="GO:1901515">
    <property type="term" value="F:poly-beta-1,6-N-acetyl-D-glucosamine transmembrane transporter activity"/>
    <property type="evidence" value="ECO:0007669"/>
    <property type="project" value="InterPro"/>
</dbReference>
<accession>C7RBE9</accession>
<reference evidence="4 5" key="1">
    <citation type="journal article" date="2009" name="Stand. Genomic Sci.">
        <title>Complete genome sequence of Kangiella koreensis type strain (SW-125).</title>
        <authorList>
            <person name="Han C."/>
            <person name="Sikorski J."/>
            <person name="Lapidus A."/>
            <person name="Nolan M."/>
            <person name="Glavina Del Rio T."/>
            <person name="Tice H."/>
            <person name="Cheng J.F."/>
            <person name="Lucas S."/>
            <person name="Chen F."/>
            <person name="Copeland A."/>
            <person name="Ivanova N."/>
            <person name="Mavromatis K."/>
            <person name="Ovchinnikova G."/>
            <person name="Pati A."/>
            <person name="Bruce D."/>
            <person name="Goodwin L."/>
            <person name="Pitluck S."/>
            <person name="Chen A."/>
            <person name="Palaniappan K."/>
            <person name="Land M."/>
            <person name="Hauser L."/>
            <person name="Chang Y.J."/>
            <person name="Jeffries C.D."/>
            <person name="Chain P."/>
            <person name="Saunders E."/>
            <person name="Brettin T."/>
            <person name="Goker M."/>
            <person name="Tindall B.J."/>
            <person name="Bristow J."/>
            <person name="Eisen J.A."/>
            <person name="Markowitz V."/>
            <person name="Hugenholtz P."/>
            <person name="Kyrpides N.C."/>
            <person name="Klenk H.P."/>
            <person name="Detter J.C."/>
        </authorList>
    </citation>
    <scope>NUCLEOTIDE SEQUENCE [LARGE SCALE GENOMIC DNA]</scope>
    <source>
        <strain evidence="5">DSM 16069 / KCTC 12182 / SW-125</strain>
    </source>
</reference>
<dbReference type="RefSeq" id="WP_012801105.1">
    <property type="nucleotide sequence ID" value="NC_013166.1"/>
</dbReference>
<dbReference type="AlphaFoldDB" id="C7RBE9"/>
<feature type="signal peptide" evidence="2">
    <location>
        <begin position="1"/>
        <end position="21"/>
    </location>
</feature>
<feature type="domain" description="PgaA membrane beta barrel" evidence="3">
    <location>
        <begin position="570"/>
        <end position="836"/>
    </location>
</feature>
<dbReference type="InParanoid" id="C7RBE9"/>
<dbReference type="SUPFAM" id="SSF48452">
    <property type="entry name" value="TPR-like"/>
    <property type="match status" value="1"/>
</dbReference>
<dbReference type="STRING" id="523791.Kkor_1172"/>
<dbReference type="Gene3D" id="1.25.40.10">
    <property type="entry name" value="Tetratricopeptide repeat domain"/>
    <property type="match status" value="1"/>
</dbReference>
<dbReference type="FunCoup" id="C7RBE9">
    <property type="interactions" value="30"/>
</dbReference>
<organism evidence="4 5">
    <name type="scientific">Kangiella koreensis (strain DSM 16069 / JCM 12317 / KCTC 12182 / SW-125)</name>
    <dbReference type="NCBI Taxonomy" id="523791"/>
    <lineage>
        <taxon>Bacteria</taxon>
        <taxon>Pseudomonadati</taxon>
        <taxon>Pseudomonadota</taxon>
        <taxon>Gammaproteobacteria</taxon>
        <taxon>Kangiellales</taxon>
        <taxon>Kangiellaceae</taxon>
        <taxon>Kangiella</taxon>
    </lineage>
</organism>
<keyword evidence="2" id="KW-0732">Signal</keyword>
<feature type="region of interest" description="Disordered" evidence="1">
    <location>
        <begin position="27"/>
        <end position="50"/>
    </location>
</feature>
<name>C7RBE9_KANKD</name>
<sequence length="848" mass="96437">MFIKLVFTLAVSSFTSHSVLAYQSQSSLEGDGSPIKESSTDQESRNNSNNSWVKDKDLEFDLLQSNYELWVKRIKSNYPSLFQQIEIYELALASKIQQPRLLADYVTLLGWSGRYIQAVSFYQSNLQNQELPTYALNVVALSAREIQNYSLSRELYSQALAQDPNFTNAQLGLAALDIREGQWSIAELSIQKVLEADPEHQEALSLLAYLYNQQQSRAVEKVSTYDKILALDSSEADVARLRTLNLLELGIIDPAERAMKQRPEIYQDDDWLKLASIKNTKAVRRIARDPRAQRNSKFINEALKANSDYLTQLEADSSSEKKVIATAYADRLLVLNKAGLHDQVLQLAQSTQDYQSTMPDYGIVALADSYQAQYQALKSFELLDTAFTNKQVALDNNDALKAGYYAALDSGYIEPAQMYLQHIEANNQQWIYSPDKSRRSSNPDFPSARLMEAMHFAYINQLGKAQSQLESLLNTAPGNNEYRKNYADVLRWRGFVEASNQQIDIIQATDGDYQPAEISRIYNDLADREFQQAREAIDNLNTSETLPVVRLKDDYDIATSPQLYFSTTLANSSGSNFSSKDRNYNFSAYSSQFNDHWRLFAQSQVNHSSFFAQSESVSAFGFGAKYQSKLHTTELELYQVEELNGLEAGLSSSVFFDDYFSFNVEHQTYNKQIPVRAFFSNVSADLSALSLSYRQDERNNYSLGWQGSDFSDGNQRQAYSLSGSHILVHDFEQRLTLSEFLYSETNSADTNRLYFNPNSALSLSLDISYFRMLYKHAPTSLWHGLNFQVGSYQQQGFSSDATWGISYEHQWQLNKRSFLNYSIGYSEQVYDGQIENGPVFNLSYGVIL</sequence>
<protein>
    <recommendedName>
        <fullName evidence="3">PgaA membrane beta barrel domain-containing protein</fullName>
    </recommendedName>
</protein>
<dbReference type="Proteomes" id="UP000001231">
    <property type="component" value="Chromosome"/>
</dbReference>
<evidence type="ECO:0000256" key="2">
    <source>
        <dbReference type="SAM" id="SignalP"/>
    </source>
</evidence>
<proteinExistence type="predicted"/>
<evidence type="ECO:0000313" key="4">
    <source>
        <dbReference type="EMBL" id="ACV26591.1"/>
    </source>
</evidence>
<dbReference type="Pfam" id="PF21197">
    <property type="entry name" value="PgaA_barrel"/>
    <property type="match status" value="1"/>
</dbReference>
<dbReference type="InterPro" id="IPR023870">
    <property type="entry name" value="PGA_export_porin_PgaA"/>
</dbReference>
<evidence type="ECO:0000259" key="3">
    <source>
        <dbReference type="Pfam" id="PF21197"/>
    </source>
</evidence>
<evidence type="ECO:0000313" key="5">
    <source>
        <dbReference type="Proteomes" id="UP000001231"/>
    </source>
</evidence>
<dbReference type="eggNOG" id="COG0457">
    <property type="taxonomic scope" value="Bacteria"/>
</dbReference>
<dbReference type="InterPro" id="IPR011990">
    <property type="entry name" value="TPR-like_helical_dom_sf"/>
</dbReference>
<dbReference type="InterPro" id="IPR049003">
    <property type="entry name" value="PgaA_barrel"/>
</dbReference>
<dbReference type="Pfam" id="PF14559">
    <property type="entry name" value="TPR_19"/>
    <property type="match status" value="1"/>
</dbReference>